<evidence type="ECO:0000313" key="3">
    <source>
        <dbReference type="Proteomes" id="UP001152797"/>
    </source>
</evidence>
<comment type="caution">
    <text evidence="1">The sequence shown here is derived from an EMBL/GenBank/DDBJ whole genome shotgun (WGS) entry which is preliminary data.</text>
</comment>
<dbReference type="Proteomes" id="UP001152797">
    <property type="component" value="Unassembled WGS sequence"/>
</dbReference>
<dbReference type="OrthoDB" id="411809at2759"/>
<dbReference type="EMBL" id="CAMXCT030005135">
    <property type="protein sequence ID" value="CAL4798851.1"/>
    <property type="molecule type" value="Genomic_DNA"/>
</dbReference>
<dbReference type="InterPro" id="IPR025340">
    <property type="entry name" value="DUF4246"/>
</dbReference>
<evidence type="ECO:0000313" key="2">
    <source>
        <dbReference type="EMBL" id="CAL4798851.1"/>
    </source>
</evidence>
<protein>
    <submittedName>
        <fullName evidence="1">Uncharacterized protein</fullName>
    </submittedName>
</protein>
<evidence type="ECO:0000313" key="1">
    <source>
        <dbReference type="EMBL" id="CAI4011539.1"/>
    </source>
</evidence>
<reference evidence="1" key="1">
    <citation type="submission" date="2022-10" db="EMBL/GenBank/DDBJ databases">
        <authorList>
            <person name="Chen Y."/>
            <person name="Dougan E. K."/>
            <person name="Chan C."/>
            <person name="Rhodes N."/>
            <person name="Thang M."/>
        </authorList>
    </citation>
    <scope>NUCLEOTIDE SEQUENCE</scope>
</reference>
<dbReference type="EMBL" id="CAMXCT010005135">
    <property type="protein sequence ID" value="CAI4011539.1"/>
    <property type="molecule type" value="Genomic_DNA"/>
</dbReference>
<reference evidence="2 3" key="2">
    <citation type="submission" date="2024-05" db="EMBL/GenBank/DDBJ databases">
        <authorList>
            <person name="Chen Y."/>
            <person name="Shah S."/>
            <person name="Dougan E. K."/>
            <person name="Thang M."/>
            <person name="Chan C."/>
        </authorList>
    </citation>
    <scope>NUCLEOTIDE SEQUENCE [LARGE SCALE GENOMIC DNA]</scope>
</reference>
<dbReference type="AlphaFoldDB" id="A0A9P1DMB8"/>
<accession>A0A9P1DMB8</accession>
<name>A0A9P1DMB8_9DINO</name>
<dbReference type="EMBL" id="CAMXCT020005135">
    <property type="protein sequence ID" value="CAL1164914.1"/>
    <property type="molecule type" value="Genomic_DNA"/>
</dbReference>
<keyword evidence="3" id="KW-1185">Reference proteome</keyword>
<proteinExistence type="predicted"/>
<dbReference type="PANTHER" id="PTHR33119">
    <property type="entry name" value="IFI3P"/>
    <property type="match status" value="1"/>
</dbReference>
<organism evidence="1">
    <name type="scientific">Cladocopium goreaui</name>
    <dbReference type="NCBI Taxonomy" id="2562237"/>
    <lineage>
        <taxon>Eukaryota</taxon>
        <taxon>Sar</taxon>
        <taxon>Alveolata</taxon>
        <taxon>Dinophyceae</taxon>
        <taxon>Suessiales</taxon>
        <taxon>Symbiodiniaceae</taxon>
        <taxon>Cladocopium</taxon>
    </lineage>
</organism>
<sequence>MTEGSQYRDALRERMTAFTEEELAKLQEAQDEDGDSPSSLSKVLPQAPTRYQVTSLAVSDEGVLATTLAGTEIFQIPKSRMPESLTAATLIELAADTLGVAQTSLTLWEGKCALVLWITGAQELVGAAGIGWSCILTLREALDEDLRPIVCRRNQADPEPMLGEGMVQINLADFPQDGCIQTIAEQRRYVTGEEHCWLIYTKQQVVSYHLRSGDVLQAIGYFPPAPVWKLPSGTRRWGGRRSDVWSTHCDLPQIQKLLDQHAALTNDRPIPRYQMIVDPNQFVTETPTGPVWIPCDFDISADGSPKLLGGPLSHAEPHLAQDVALPVLKAALPLLAKLRRPQLLLQERRLQVVFKAQRIIVPGRRSDGSDSEYVGLWHVDGHREHVAAVVLYYYNVDEELKGGDMEFCGREPMDILGIGDCSNNFEEFGRHSLRAALREEERRVTNCRVPICKGTLLVFSNYQMAHRVLRMVNTSAREASRDFVALFVLDPAFPPLRPAASVLANSFLMRRALQSRGLSFSNVTNIQEFSGDRQSPVALKLRRNAMLKEQLRPTGEFCGGAQVVTAGNGCYTMIGWLHHLLERDEETLEQMEENLPTWKGTKYLKALNLPPKNEGRGLSEVLSLNNSEVEQRLREWDEQAEVFQDEE</sequence>
<dbReference type="PANTHER" id="PTHR33119:SF1">
    <property type="entry name" value="FE2OG DIOXYGENASE DOMAIN-CONTAINING PROTEIN"/>
    <property type="match status" value="1"/>
</dbReference>
<gene>
    <name evidence="1" type="ORF">C1SCF055_LOCUS36690</name>
</gene>